<evidence type="ECO:0000313" key="2">
    <source>
        <dbReference type="Proteomes" id="UP000665020"/>
    </source>
</evidence>
<proteinExistence type="predicted"/>
<dbReference type="Proteomes" id="UP000665020">
    <property type="component" value="Chromosome"/>
</dbReference>
<keyword evidence="2" id="KW-1185">Reference proteome</keyword>
<reference evidence="1" key="1">
    <citation type="submission" date="2019-12" db="EMBL/GenBank/DDBJ databases">
        <authorList>
            <person name="zhang j."/>
            <person name="sun C.M."/>
        </authorList>
    </citation>
    <scope>NUCLEOTIDE SEQUENCE</scope>
    <source>
        <strain evidence="1">NS-1</strain>
    </source>
</reference>
<evidence type="ECO:0000313" key="1">
    <source>
        <dbReference type="EMBL" id="QTL97884.1"/>
    </source>
</evidence>
<sequence length="106" mass="12343">MNNKREIWIERIQDYKASSLTAAKWCEENGLSINSLRYYTHKFNKEKKEQESSQTKWTAVFPARAEDTNSETKTIKITIGQAIIEIVPGFDPNTFETLVRILKEQC</sequence>
<dbReference type="EMBL" id="CP046640">
    <property type="protein sequence ID" value="QTL97884.1"/>
    <property type="molecule type" value="Genomic_DNA"/>
</dbReference>
<dbReference type="RefSeq" id="WP_230869490.1">
    <property type="nucleotide sequence ID" value="NZ_CP046640.1"/>
</dbReference>
<protein>
    <recommendedName>
        <fullName evidence="3">Transposase</fullName>
    </recommendedName>
</protein>
<accession>A0A8A7KIC5</accession>
<dbReference type="AlphaFoldDB" id="A0A8A7KIC5"/>
<dbReference type="KEGG" id="ifn:GM661_07765"/>
<name>A0A8A7KIC5_9FIRM</name>
<dbReference type="NCBIfam" id="NF047593">
    <property type="entry name" value="IS66_ISAeme5_TnpA"/>
    <property type="match status" value="1"/>
</dbReference>
<evidence type="ECO:0008006" key="3">
    <source>
        <dbReference type="Google" id="ProtNLM"/>
    </source>
</evidence>
<gene>
    <name evidence="1" type="ORF">GM661_07765</name>
</gene>
<organism evidence="1 2">
    <name type="scientific">Iocasia fonsfrigidae</name>
    <dbReference type="NCBI Taxonomy" id="2682810"/>
    <lineage>
        <taxon>Bacteria</taxon>
        <taxon>Bacillati</taxon>
        <taxon>Bacillota</taxon>
        <taxon>Clostridia</taxon>
        <taxon>Halanaerobiales</taxon>
        <taxon>Halanaerobiaceae</taxon>
        <taxon>Iocasia</taxon>
    </lineage>
</organism>